<dbReference type="PROSITE" id="PS50192">
    <property type="entry name" value="T_SNARE"/>
    <property type="match status" value="1"/>
</dbReference>
<dbReference type="PANTHER" id="PTHR19957">
    <property type="entry name" value="SYNTAXIN"/>
    <property type="match status" value="1"/>
</dbReference>
<feature type="transmembrane region" description="Helical" evidence="5">
    <location>
        <begin position="281"/>
        <end position="302"/>
    </location>
</feature>
<name>A0AA36CAJ6_9BILA</name>
<comment type="caution">
    <text evidence="7">The sequence shown here is derived from an EMBL/GenBank/DDBJ whole genome shotgun (WGS) entry which is preliminary data.</text>
</comment>
<accession>A0AA36CAJ6</accession>
<keyword evidence="5" id="KW-1133">Transmembrane helix</keyword>
<dbReference type="Gene3D" id="1.20.5.110">
    <property type="match status" value="1"/>
</dbReference>
<dbReference type="EMBL" id="CATQJA010002635">
    <property type="protein sequence ID" value="CAJ0575104.1"/>
    <property type="molecule type" value="Genomic_DNA"/>
</dbReference>
<dbReference type="EMBL" id="CATQJA010000945">
    <property type="protein sequence ID" value="CAJ0564976.1"/>
    <property type="molecule type" value="Genomic_DNA"/>
</dbReference>
<keyword evidence="9" id="KW-1185">Reference proteome</keyword>
<evidence type="ECO:0000256" key="1">
    <source>
        <dbReference type="ARBA" id="ARBA00009063"/>
    </source>
</evidence>
<dbReference type="CDD" id="cd15848">
    <property type="entry name" value="SNARE_syntaxin1-like"/>
    <property type="match status" value="1"/>
</dbReference>
<dbReference type="PANTHER" id="PTHR19957:SF408">
    <property type="entry name" value="SYNTAXIN-3-RELATED"/>
    <property type="match status" value="1"/>
</dbReference>
<dbReference type="AlphaFoldDB" id="A0AA36CAJ6"/>
<dbReference type="InterPro" id="IPR045242">
    <property type="entry name" value="Syntaxin"/>
</dbReference>
<dbReference type="GO" id="GO:0006886">
    <property type="term" value="P:intracellular protein transport"/>
    <property type="evidence" value="ECO:0007669"/>
    <property type="project" value="TreeGrafter"/>
</dbReference>
<dbReference type="InterPro" id="IPR006011">
    <property type="entry name" value="Syntaxin_N"/>
</dbReference>
<evidence type="ECO:0000313" key="7">
    <source>
        <dbReference type="EMBL" id="CAJ0564976.1"/>
    </source>
</evidence>
<keyword evidence="2" id="KW-0532">Neurotransmitter transport</keyword>
<keyword evidence="5" id="KW-0472">Membrane</keyword>
<dbReference type="SMART" id="SM00397">
    <property type="entry name" value="t_SNARE"/>
    <property type="match status" value="1"/>
</dbReference>
<dbReference type="GO" id="GO:0006836">
    <property type="term" value="P:neurotransmitter transport"/>
    <property type="evidence" value="ECO:0007669"/>
    <property type="project" value="UniProtKB-KW"/>
</dbReference>
<dbReference type="InterPro" id="IPR000727">
    <property type="entry name" value="T_SNARE_dom"/>
</dbReference>
<dbReference type="GO" id="GO:0005886">
    <property type="term" value="C:plasma membrane"/>
    <property type="evidence" value="ECO:0007669"/>
    <property type="project" value="TreeGrafter"/>
</dbReference>
<evidence type="ECO:0000256" key="3">
    <source>
        <dbReference type="SAM" id="Coils"/>
    </source>
</evidence>
<feature type="coiled-coil region" evidence="3">
    <location>
        <begin position="54"/>
        <end position="134"/>
    </location>
</feature>
<dbReference type="Gene3D" id="1.20.58.70">
    <property type="match status" value="1"/>
</dbReference>
<reference evidence="7" key="1">
    <citation type="submission" date="2023-06" db="EMBL/GenBank/DDBJ databases">
        <authorList>
            <person name="Delattre M."/>
        </authorList>
    </citation>
    <scope>NUCLEOTIDE SEQUENCE</scope>
    <source>
        <strain evidence="7">AF72</strain>
    </source>
</reference>
<dbReference type="GO" id="GO:0005484">
    <property type="term" value="F:SNAP receptor activity"/>
    <property type="evidence" value="ECO:0007669"/>
    <property type="project" value="TreeGrafter"/>
</dbReference>
<evidence type="ECO:0000256" key="4">
    <source>
        <dbReference type="SAM" id="MobiDB-lite"/>
    </source>
</evidence>
<evidence type="ECO:0000256" key="2">
    <source>
        <dbReference type="ARBA" id="ARBA00022775"/>
    </source>
</evidence>
<proteinExistence type="inferred from homology"/>
<dbReference type="InterPro" id="IPR010989">
    <property type="entry name" value="SNARE"/>
</dbReference>
<dbReference type="GO" id="GO:0006906">
    <property type="term" value="P:vesicle fusion"/>
    <property type="evidence" value="ECO:0007669"/>
    <property type="project" value="TreeGrafter"/>
</dbReference>
<keyword evidence="2" id="KW-0813">Transport</keyword>
<feature type="region of interest" description="Disordered" evidence="4">
    <location>
        <begin position="1"/>
        <end position="30"/>
    </location>
</feature>
<evidence type="ECO:0000256" key="5">
    <source>
        <dbReference type="SAM" id="Phobius"/>
    </source>
</evidence>
<dbReference type="Pfam" id="PF00804">
    <property type="entry name" value="Syntaxin"/>
    <property type="match status" value="1"/>
</dbReference>
<dbReference type="Proteomes" id="UP001177023">
    <property type="component" value="Unassembled WGS sequence"/>
</dbReference>
<dbReference type="GO" id="GO:0048278">
    <property type="term" value="P:vesicle docking"/>
    <property type="evidence" value="ECO:0007669"/>
    <property type="project" value="TreeGrafter"/>
</dbReference>
<feature type="domain" description="T-SNARE coiled-coil homology" evidence="6">
    <location>
        <begin position="207"/>
        <end position="269"/>
    </location>
</feature>
<comment type="similarity">
    <text evidence="1">Belongs to the syntaxin family.</text>
</comment>
<protein>
    <recommendedName>
        <fullName evidence="6">t-SNARE coiled-coil homology domain-containing protein</fullName>
    </recommendedName>
</protein>
<dbReference type="GO" id="GO:0012505">
    <property type="term" value="C:endomembrane system"/>
    <property type="evidence" value="ECO:0007669"/>
    <property type="project" value="TreeGrafter"/>
</dbReference>
<evidence type="ECO:0000313" key="8">
    <source>
        <dbReference type="EMBL" id="CAJ0575104.1"/>
    </source>
</evidence>
<dbReference type="GO" id="GO:0031201">
    <property type="term" value="C:SNARE complex"/>
    <property type="evidence" value="ECO:0007669"/>
    <property type="project" value="TreeGrafter"/>
</dbReference>
<sequence>MVRDRLSELQKLAGEQPSSSTEADHGTSMHREKEPLIEVNEVFIENFLAAVTAQRKQMDELAEMLHRMRKIENELLQAPAADQRKAQEHEEIVQRFKIQSSAIRNALRQLEKEADRLEKENPDHTAQIKILRTQLMDSTRTLGHLIGQFQSQEATYAEKLRKKFADSLRVRGMQFSEEDMSDLMRHGDLSEKTKGLILAQREKAELYEEVKLRRDGLLEIERSIQELTELWIDLANLIESQGEMLNRISDNVESTREYALKARTNVEDAKKLQASTRKKKVIVLIFVLILIVILFVFLQGLVCHFTPIC</sequence>
<dbReference type="GO" id="GO:0000149">
    <property type="term" value="F:SNARE binding"/>
    <property type="evidence" value="ECO:0007669"/>
    <property type="project" value="TreeGrafter"/>
</dbReference>
<evidence type="ECO:0000313" key="9">
    <source>
        <dbReference type="Proteomes" id="UP001177023"/>
    </source>
</evidence>
<feature type="non-terminal residue" evidence="7">
    <location>
        <position position="1"/>
    </location>
</feature>
<organism evidence="7 9">
    <name type="scientific">Mesorhabditis spiculigera</name>
    <dbReference type="NCBI Taxonomy" id="96644"/>
    <lineage>
        <taxon>Eukaryota</taxon>
        <taxon>Metazoa</taxon>
        <taxon>Ecdysozoa</taxon>
        <taxon>Nematoda</taxon>
        <taxon>Chromadorea</taxon>
        <taxon>Rhabditida</taxon>
        <taxon>Rhabditina</taxon>
        <taxon>Rhabditomorpha</taxon>
        <taxon>Rhabditoidea</taxon>
        <taxon>Rhabditidae</taxon>
        <taxon>Mesorhabditinae</taxon>
        <taxon>Mesorhabditis</taxon>
    </lineage>
</organism>
<dbReference type="Pfam" id="PF05739">
    <property type="entry name" value="SNARE"/>
    <property type="match status" value="1"/>
</dbReference>
<keyword evidence="5" id="KW-0812">Transmembrane</keyword>
<dbReference type="GO" id="GO:0006887">
    <property type="term" value="P:exocytosis"/>
    <property type="evidence" value="ECO:0007669"/>
    <property type="project" value="TreeGrafter"/>
</dbReference>
<keyword evidence="3" id="KW-0175">Coiled coil</keyword>
<gene>
    <name evidence="8" type="ORF">MSPICULIGERA_LOCUS13420</name>
    <name evidence="7" type="ORF">MSPICULIGERA_LOCUS3639</name>
</gene>
<evidence type="ECO:0000259" key="6">
    <source>
        <dbReference type="PROSITE" id="PS50192"/>
    </source>
</evidence>
<dbReference type="SUPFAM" id="SSF47661">
    <property type="entry name" value="t-snare proteins"/>
    <property type="match status" value="1"/>
</dbReference>